<dbReference type="STRING" id="570521.SAMN04488508_102524"/>
<gene>
    <name evidence="2" type="ORF">SAMN04488508_102524</name>
</gene>
<evidence type="ECO:0000313" key="2">
    <source>
        <dbReference type="EMBL" id="SHI70390.1"/>
    </source>
</evidence>
<dbReference type="EMBL" id="FQYP01000002">
    <property type="protein sequence ID" value="SHI70390.1"/>
    <property type="molecule type" value="Genomic_DNA"/>
</dbReference>
<reference evidence="3" key="1">
    <citation type="submission" date="2016-11" db="EMBL/GenBank/DDBJ databases">
        <authorList>
            <person name="Varghese N."/>
            <person name="Submissions S."/>
        </authorList>
    </citation>
    <scope>NUCLEOTIDE SEQUENCE [LARGE SCALE GENOMIC DNA]</scope>
    <source>
        <strain evidence="3">DSM 22623</strain>
    </source>
</reference>
<evidence type="ECO:0008006" key="4">
    <source>
        <dbReference type="Google" id="ProtNLM"/>
    </source>
</evidence>
<dbReference type="Proteomes" id="UP000184432">
    <property type="component" value="Unassembled WGS sequence"/>
</dbReference>
<evidence type="ECO:0000313" key="3">
    <source>
        <dbReference type="Proteomes" id="UP000184432"/>
    </source>
</evidence>
<name>A0A1M6DB76_9FLAO</name>
<dbReference type="InterPro" id="IPR025348">
    <property type="entry name" value="DUF4252"/>
</dbReference>
<keyword evidence="1" id="KW-0732">Signal</keyword>
<protein>
    <recommendedName>
        <fullName evidence="4">DUF4252 domain-containing protein</fullName>
    </recommendedName>
</protein>
<keyword evidence="3" id="KW-1185">Reference proteome</keyword>
<proteinExistence type="predicted"/>
<organism evidence="2 3">
    <name type="scientific">Aquimarina spongiae</name>
    <dbReference type="NCBI Taxonomy" id="570521"/>
    <lineage>
        <taxon>Bacteria</taxon>
        <taxon>Pseudomonadati</taxon>
        <taxon>Bacteroidota</taxon>
        <taxon>Flavobacteriia</taxon>
        <taxon>Flavobacteriales</taxon>
        <taxon>Flavobacteriaceae</taxon>
        <taxon>Aquimarina</taxon>
    </lineage>
</organism>
<dbReference type="PROSITE" id="PS51257">
    <property type="entry name" value="PROKAR_LIPOPROTEIN"/>
    <property type="match status" value="1"/>
</dbReference>
<evidence type="ECO:0000256" key="1">
    <source>
        <dbReference type="SAM" id="SignalP"/>
    </source>
</evidence>
<sequence length="178" mass="19892">MIQLIRIACLAAATLLVFASCSSETSLQQYFVDHQNDQDFIAVDIPSSLLDKDEVELSADEKETLESIKKVNFLALKLTDELQGRFEEESAKINKILSSEKYETLMRMGSNGTKATIKFQGNEEEIDEVIVFATNSEKGLALVRVLGDNMKPENIAKLAKSMDKMDLSAFKKIAENFD</sequence>
<dbReference type="AlphaFoldDB" id="A0A1M6DB76"/>
<feature type="signal peptide" evidence="1">
    <location>
        <begin position="1"/>
        <end position="19"/>
    </location>
</feature>
<accession>A0A1M6DB76</accession>
<dbReference type="Pfam" id="PF14060">
    <property type="entry name" value="DUF4252"/>
    <property type="match status" value="1"/>
</dbReference>
<feature type="chain" id="PRO_5012341653" description="DUF4252 domain-containing protein" evidence="1">
    <location>
        <begin position="20"/>
        <end position="178"/>
    </location>
</feature>